<dbReference type="Proteomes" id="UP000663832">
    <property type="component" value="Unassembled WGS sequence"/>
</dbReference>
<dbReference type="Pfam" id="PF00023">
    <property type="entry name" value="Ank"/>
    <property type="match status" value="2"/>
</dbReference>
<evidence type="ECO:0000256" key="1">
    <source>
        <dbReference type="ARBA" id="ARBA00022737"/>
    </source>
</evidence>
<evidence type="ECO:0000313" key="5">
    <source>
        <dbReference type="EMBL" id="CAF1197960.1"/>
    </source>
</evidence>
<dbReference type="InterPro" id="IPR002110">
    <property type="entry name" value="Ankyrin_rpt"/>
</dbReference>
<feature type="repeat" description="ANK" evidence="3">
    <location>
        <begin position="534"/>
        <end position="571"/>
    </location>
</feature>
<dbReference type="PANTHER" id="PTHR24198:SF165">
    <property type="entry name" value="ANKYRIN REPEAT-CONTAINING PROTEIN-RELATED"/>
    <property type="match status" value="1"/>
</dbReference>
<dbReference type="SMART" id="SM00248">
    <property type="entry name" value="ANK"/>
    <property type="match status" value="8"/>
</dbReference>
<dbReference type="PANTHER" id="PTHR24198">
    <property type="entry name" value="ANKYRIN REPEAT AND PROTEIN KINASE DOMAIN-CONTAINING PROTEIN"/>
    <property type="match status" value="1"/>
</dbReference>
<evidence type="ECO:0000313" key="4">
    <source>
        <dbReference type="EMBL" id="CAF0854486.1"/>
    </source>
</evidence>
<keyword evidence="1" id="KW-0677">Repeat</keyword>
<dbReference type="PROSITE" id="PS50297">
    <property type="entry name" value="ANK_REP_REGION"/>
    <property type="match status" value="1"/>
</dbReference>
<dbReference type="PROSITE" id="PS50088">
    <property type="entry name" value="ANK_REPEAT"/>
    <property type="match status" value="2"/>
</dbReference>
<organism evidence="5 7">
    <name type="scientific">Adineta steineri</name>
    <dbReference type="NCBI Taxonomy" id="433720"/>
    <lineage>
        <taxon>Eukaryota</taxon>
        <taxon>Metazoa</taxon>
        <taxon>Spiralia</taxon>
        <taxon>Gnathifera</taxon>
        <taxon>Rotifera</taxon>
        <taxon>Eurotatoria</taxon>
        <taxon>Bdelloidea</taxon>
        <taxon>Adinetida</taxon>
        <taxon>Adinetidae</taxon>
        <taxon>Adineta</taxon>
    </lineage>
</organism>
<evidence type="ECO:0000313" key="7">
    <source>
        <dbReference type="Proteomes" id="UP000663832"/>
    </source>
</evidence>
<accession>A0A814W8T0</accession>
<dbReference type="EMBL" id="CAJNOM010000413">
    <property type="protein sequence ID" value="CAF1423748.1"/>
    <property type="molecule type" value="Genomic_DNA"/>
</dbReference>
<dbReference type="InterPro" id="IPR036770">
    <property type="entry name" value="Ankyrin_rpt-contain_sf"/>
</dbReference>
<feature type="repeat" description="ANK" evidence="3">
    <location>
        <begin position="194"/>
        <end position="219"/>
    </location>
</feature>
<sequence>MPFRSSAIRNDELIHTAVRRGHIISLEIYLNQNPTCINKIYTYNQSKWTPLLAACYYKHENIVRMLLHRFKPDIEILGTIVFDLINNQQEIIEDVSPLWTAVAVDHFNIVRLLIEYGNVNINHLTKTYGSIFRVACFNNNLNLAKYLVKHGANPYHVKTGSYTNLMLCASRRHFNLVKYLINELKCNINNQDENGQTALYYAVRSNSYEIIKFLLENGAINIRDKLRNITPLMRAALYGEINLVELFHDYCSDLEWIEANELLGATFGCVARLENFNKSIKYLTEAFQLRLKKNLPKILSNETIEIFNFIPECQTIEQFNQLISTNSKENLRIETIRIHQRLLGNMSNDYHHILRYYGAMLADTSRYNDCLCWWFYEIDLKQKYNICLKKEYLRCFINIFLEMKQYNYMNIPIENLIRMLKVMDNVLQLNIQYENFDYNLRTLLYLITIIARILFSTNKEEKQEISRNHRQELCKLIHLIIQHEYKTIKNGSFLLHLSSNSFTNSFLDKITYPCSMTLRLLLICGANVDVLDLSKNTPLHTVVQNETISNEIISIINLLYHAGAHLDHVNNKRETPFELIPLFQNEVIQHLKQTIDVRSLKCICAQLIQRESLSYDNLLPTSLVNFIQKH</sequence>
<dbReference type="Gene3D" id="1.25.40.20">
    <property type="entry name" value="Ankyrin repeat-containing domain"/>
    <property type="match status" value="3"/>
</dbReference>
<evidence type="ECO:0000256" key="2">
    <source>
        <dbReference type="ARBA" id="ARBA00023043"/>
    </source>
</evidence>
<dbReference type="Proteomes" id="UP000663877">
    <property type="component" value="Unassembled WGS sequence"/>
</dbReference>
<evidence type="ECO:0008006" key="8">
    <source>
        <dbReference type="Google" id="ProtNLM"/>
    </source>
</evidence>
<proteinExistence type="predicted"/>
<gene>
    <name evidence="4" type="ORF">BJG266_LOCUS8028</name>
    <name evidence="5" type="ORF">QVE165_LOCUS25637</name>
    <name evidence="6" type="ORF">QVE165_LOCUS38459</name>
</gene>
<keyword evidence="7" id="KW-1185">Reference proteome</keyword>
<dbReference type="Pfam" id="PF12796">
    <property type="entry name" value="Ank_2"/>
    <property type="match status" value="1"/>
</dbReference>
<dbReference type="EMBL" id="CAJNOM010000187">
    <property type="protein sequence ID" value="CAF1197960.1"/>
    <property type="molecule type" value="Genomic_DNA"/>
</dbReference>
<evidence type="ECO:0000256" key="3">
    <source>
        <dbReference type="PROSITE-ProRule" id="PRU00023"/>
    </source>
</evidence>
<dbReference type="SUPFAM" id="SSF48403">
    <property type="entry name" value="Ankyrin repeat"/>
    <property type="match status" value="2"/>
</dbReference>
<keyword evidence="2 3" id="KW-0040">ANK repeat</keyword>
<protein>
    <recommendedName>
        <fullName evidence="8">Ankyrin repeat protein</fullName>
    </recommendedName>
</protein>
<dbReference type="AlphaFoldDB" id="A0A814W8T0"/>
<reference evidence="5" key="1">
    <citation type="submission" date="2021-02" db="EMBL/GenBank/DDBJ databases">
        <authorList>
            <person name="Nowell W R."/>
        </authorList>
    </citation>
    <scope>NUCLEOTIDE SEQUENCE</scope>
</reference>
<dbReference type="EMBL" id="CAJNOI010000025">
    <property type="protein sequence ID" value="CAF0854486.1"/>
    <property type="molecule type" value="Genomic_DNA"/>
</dbReference>
<comment type="caution">
    <text evidence="5">The sequence shown here is derived from an EMBL/GenBank/DDBJ whole genome shotgun (WGS) entry which is preliminary data.</text>
</comment>
<name>A0A814W8T0_9BILA</name>
<evidence type="ECO:0000313" key="6">
    <source>
        <dbReference type="EMBL" id="CAF1423748.1"/>
    </source>
</evidence>
<dbReference type="OrthoDB" id="3246549at2759"/>